<evidence type="ECO:0000313" key="2">
    <source>
        <dbReference type="Proteomes" id="UP000241507"/>
    </source>
</evidence>
<reference evidence="2" key="1">
    <citation type="submission" date="2018-03" db="EMBL/GenBank/DDBJ databases">
        <title>Gramella fulva sp. nov., isolated from a dry surface of tidal flat.</title>
        <authorList>
            <person name="Hwang S.H."/>
            <person name="Hwang W.M."/>
            <person name="Kang K."/>
            <person name="Ahn T.-Y."/>
        </authorList>
    </citation>
    <scope>NUCLEOTIDE SEQUENCE [LARGE SCALE GENOMIC DNA]</scope>
    <source>
        <strain evidence="2">SH35</strain>
    </source>
</reference>
<organism evidence="1 2">
    <name type="scientific">Christiangramia fulva</name>
    <dbReference type="NCBI Taxonomy" id="2126553"/>
    <lineage>
        <taxon>Bacteria</taxon>
        <taxon>Pseudomonadati</taxon>
        <taxon>Bacteroidota</taxon>
        <taxon>Flavobacteriia</taxon>
        <taxon>Flavobacteriales</taxon>
        <taxon>Flavobacteriaceae</taxon>
        <taxon>Christiangramia</taxon>
    </lineage>
</organism>
<dbReference type="AlphaFoldDB" id="A0A2R3ZAH5"/>
<gene>
    <name evidence="1" type="ORF">C7S20_19385</name>
</gene>
<accession>A0A2R3ZAH5</accession>
<name>A0A2R3ZAH5_9FLAO</name>
<keyword evidence="2" id="KW-1185">Reference proteome</keyword>
<evidence type="ECO:0000313" key="1">
    <source>
        <dbReference type="EMBL" id="AVR47240.1"/>
    </source>
</evidence>
<dbReference type="Proteomes" id="UP000241507">
    <property type="component" value="Chromosome"/>
</dbReference>
<protein>
    <submittedName>
        <fullName evidence="1">Uncharacterized protein</fullName>
    </submittedName>
</protein>
<proteinExistence type="predicted"/>
<dbReference type="KEGG" id="grs:C7S20_19385"/>
<sequence>MKNITEKARQFLRDKNIDWANFGITNFYQALDLLLEFESELSYKENEEETKISFTVFQSFMNNKLEAKITSQENLFANETFPVIGIDQEGVTCDVLHHFGTESFLFEEVELIVKEK</sequence>
<dbReference type="RefSeq" id="WP_107014006.1">
    <property type="nucleotide sequence ID" value="NZ_CP028136.1"/>
</dbReference>
<dbReference type="EMBL" id="CP028136">
    <property type="protein sequence ID" value="AVR47240.1"/>
    <property type="molecule type" value="Genomic_DNA"/>
</dbReference>